<reference evidence="2 3" key="1">
    <citation type="submission" date="2019-03" db="EMBL/GenBank/DDBJ databases">
        <title>Whole genome sequence of Arthrobacter sp JH1-1.</title>
        <authorList>
            <person name="Trinh H.N."/>
        </authorList>
    </citation>
    <scope>NUCLEOTIDE SEQUENCE [LARGE SCALE GENOMIC DNA]</scope>
    <source>
        <strain evidence="2 3">JH1-1</strain>
    </source>
</reference>
<dbReference type="SUPFAM" id="SSF53335">
    <property type="entry name" value="S-adenosyl-L-methionine-dependent methyltransferases"/>
    <property type="match status" value="1"/>
</dbReference>
<sequence>MEGNTSASAPTKPSGSANHLMGDHPAYNAFFWRIYAIVYDLIWDSPLTDTLAQISTSHLPSACTVVDLGCGTGLMTRQLSQHVIGVDASPAMLTRATRKQRIDRGVHAPVHETGLESGCASAVLTCNVLHLVPDPRGVINEALRLCSPAGTIFFCWPLDEPDTDTIFQLERRLGRSAPRAVLAHALRQLIGIAAALTRTPRRTSASIEQVLSRTQGLEVVFDTILHGCQRVMVLRPFTEHEAKDFFHSPSERSTE</sequence>
<keyword evidence="2" id="KW-0489">Methyltransferase</keyword>
<evidence type="ECO:0000313" key="3">
    <source>
        <dbReference type="Proteomes" id="UP000295511"/>
    </source>
</evidence>
<dbReference type="GO" id="GO:0032259">
    <property type="term" value="P:methylation"/>
    <property type="evidence" value="ECO:0007669"/>
    <property type="project" value="UniProtKB-KW"/>
</dbReference>
<dbReference type="PANTHER" id="PTHR43861:SF1">
    <property type="entry name" value="TRANS-ACONITATE 2-METHYLTRANSFERASE"/>
    <property type="match status" value="1"/>
</dbReference>
<gene>
    <name evidence="2" type="ORF">E1809_16980</name>
</gene>
<dbReference type="CDD" id="cd02440">
    <property type="entry name" value="AdoMet_MTases"/>
    <property type="match status" value="1"/>
</dbReference>
<evidence type="ECO:0000259" key="1">
    <source>
        <dbReference type="Pfam" id="PF08241"/>
    </source>
</evidence>
<evidence type="ECO:0000313" key="2">
    <source>
        <dbReference type="EMBL" id="TDF92854.1"/>
    </source>
</evidence>
<organism evidence="2 3">
    <name type="scientific">Arthrobacter terricola</name>
    <dbReference type="NCBI Taxonomy" id="2547396"/>
    <lineage>
        <taxon>Bacteria</taxon>
        <taxon>Bacillati</taxon>
        <taxon>Actinomycetota</taxon>
        <taxon>Actinomycetes</taxon>
        <taxon>Micrococcales</taxon>
        <taxon>Micrococcaceae</taxon>
        <taxon>Arthrobacter</taxon>
    </lineage>
</organism>
<keyword evidence="3" id="KW-1185">Reference proteome</keyword>
<protein>
    <submittedName>
        <fullName evidence="2">Class I SAM-dependent methyltransferase</fullName>
    </submittedName>
</protein>
<dbReference type="OrthoDB" id="9805171at2"/>
<dbReference type="EMBL" id="SMRU01000021">
    <property type="protein sequence ID" value="TDF92854.1"/>
    <property type="molecule type" value="Genomic_DNA"/>
</dbReference>
<dbReference type="AlphaFoldDB" id="A0A4V2ZSG3"/>
<comment type="caution">
    <text evidence="2">The sequence shown here is derived from an EMBL/GenBank/DDBJ whole genome shotgun (WGS) entry which is preliminary data.</text>
</comment>
<dbReference type="PANTHER" id="PTHR43861">
    <property type="entry name" value="TRANS-ACONITATE 2-METHYLTRANSFERASE-RELATED"/>
    <property type="match status" value="1"/>
</dbReference>
<dbReference type="InterPro" id="IPR013216">
    <property type="entry name" value="Methyltransf_11"/>
</dbReference>
<proteinExistence type="predicted"/>
<dbReference type="Gene3D" id="3.40.50.150">
    <property type="entry name" value="Vaccinia Virus protein VP39"/>
    <property type="match status" value="1"/>
</dbReference>
<name>A0A4V2ZSG3_9MICC</name>
<accession>A0A4V2ZSG3</accession>
<dbReference type="Pfam" id="PF08241">
    <property type="entry name" value="Methyltransf_11"/>
    <property type="match status" value="1"/>
</dbReference>
<keyword evidence="2" id="KW-0808">Transferase</keyword>
<dbReference type="InterPro" id="IPR029063">
    <property type="entry name" value="SAM-dependent_MTases_sf"/>
</dbReference>
<feature type="domain" description="Methyltransferase type 11" evidence="1">
    <location>
        <begin position="66"/>
        <end position="154"/>
    </location>
</feature>
<dbReference type="GO" id="GO:0008757">
    <property type="term" value="F:S-adenosylmethionine-dependent methyltransferase activity"/>
    <property type="evidence" value="ECO:0007669"/>
    <property type="project" value="InterPro"/>
</dbReference>
<dbReference type="Proteomes" id="UP000295511">
    <property type="component" value="Unassembled WGS sequence"/>
</dbReference>